<dbReference type="Proteomes" id="UP000239522">
    <property type="component" value="Unassembled WGS sequence"/>
</dbReference>
<dbReference type="EMBL" id="MQUA01000014">
    <property type="protein sequence ID" value="PQB03129.1"/>
    <property type="molecule type" value="Genomic_DNA"/>
</dbReference>
<dbReference type="RefSeq" id="WP_104811066.1">
    <property type="nucleotide sequence ID" value="NZ_MQUA01000014.1"/>
</dbReference>
<evidence type="ECO:0008006" key="3">
    <source>
        <dbReference type="Google" id="ProtNLM"/>
    </source>
</evidence>
<gene>
    <name evidence="1" type="ORF">BST83_17540</name>
</gene>
<organism evidence="1 2">
    <name type="scientific">Polaribacter filamentus</name>
    <dbReference type="NCBI Taxonomy" id="53483"/>
    <lineage>
        <taxon>Bacteria</taxon>
        <taxon>Pseudomonadati</taxon>
        <taxon>Bacteroidota</taxon>
        <taxon>Flavobacteriia</taxon>
        <taxon>Flavobacteriales</taxon>
        <taxon>Flavobacteriaceae</taxon>
    </lineage>
</organism>
<proteinExistence type="predicted"/>
<sequence length="129" mass="14241">MKRTSYCILITFIIFLSSCSKDEQFKTITPTSIAFVHVDGSALLQGECIKPNTNYAVLIKTNAEGSGIFKSTKIEYTVNGIPYIMSFTSDGAKSNPIQLISGQNKAEIVGTSYSAYIYFNTHDNFEVVE</sequence>
<name>A0A2S7KKI0_9FLAO</name>
<comment type="caution">
    <text evidence="1">The sequence shown here is derived from an EMBL/GenBank/DDBJ whole genome shotgun (WGS) entry which is preliminary data.</text>
</comment>
<dbReference type="PROSITE" id="PS51257">
    <property type="entry name" value="PROKAR_LIPOPROTEIN"/>
    <property type="match status" value="1"/>
</dbReference>
<protein>
    <recommendedName>
        <fullName evidence="3">Lipoprotein</fullName>
    </recommendedName>
</protein>
<evidence type="ECO:0000313" key="2">
    <source>
        <dbReference type="Proteomes" id="UP000239522"/>
    </source>
</evidence>
<dbReference type="OrthoDB" id="839399at2"/>
<reference evidence="1 2" key="1">
    <citation type="submission" date="2016-11" db="EMBL/GenBank/DDBJ databases">
        <title>Trade-off between light-utilization and light-protection in marine flavobacteria.</title>
        <authorList>
            <person name="Kumagai Y."/>
        </authorList>
    </citation>
    <scope>NUCLEOTIDE SEQUENCE [LARGE SCALE GENOMIC DNA]</scope>
    <source>
        <strain evidence="1 2">ATCC 700397</strain>
    </source>
</reference>
<evidence type="ECO:0000313" key="1">
    <source>
        <dbReference type="EMBL" id="PQB03129.1"/>
    </source>
</evidence>
<dbReference type="AlphaFoldDB" id="A0A2S7KKI0"/>
<keyword evidence="2" id="KW-1185">Reference proteome</keyword>
<accession>A0A2S7KKI0</accession>